<dbReference type="AlphaFoldDB" id="A0A7Z2ZUU4"/>
<proteinExistence type="predicted"/>
<dbReference type="NCBIfam" id="NF033554">
    <property type="entry name" value="floc_PepA"/>
    <property type="match status" value="1"/>
</dbReference>
<dbReference type="NCBIfam" id="TIGR02595">
    <property type="entry name" value="PEP_CTERM"/>
    <property type="match status" value="1"/>
</dbReference>
<protein>
    <submittedName>
        <fullName evidence="3">Flocculation-associated PEP-CTERM protein PepA</fullName>
    </submittedName>
</protein>
<feature type="signal peptide" evidence="1">
    <location>
        <begin position="1"/>
        <end position="20"/>
    </location>
</feature>
<sequence>MSKTILACSLAALFAANASADTFNPFADAAASPAPFNQFTVTPYGPTVTRSFNADKITGNYTEIATFNTNGTFNVSLYWNAGQFVGNNGNTALNARTTGLGTDYGLYALYSASGTYSTNNGATTFNFLPGTGTLGLYLDRGVDTEVSANPTSGSGQFGLAGTGNDILLATGSPLSGEGNLNPNLSTCGPNGINCGSFGSQTSLTLTAAGKDFFIAPNPFYSLSFQSGHLNNFTPSGTQLINGSLDVAFDAVPNPVPEPASLALVGLGLLGVGAARRRRKQA</sequence>
<keyword evidence="4" id="KW-1185">Reference proteome</keyword>
<reference evidence="3 4" key="1">
    <citation type="submission" date="2020-04" db="EMBL/GenBank/DDBJ databases">
        <title>Genome sequencing of novel species.</title>
        <authorList>
            <person name="Heo J."/>
            <person name="Kim S.-J."/>
            <person name="Kim J.-S."/>
            <person name="Hong S.-B."/>
            <person name="Kwon S.-W."/>
        </authorList>
    </citation>
    <scope>NUCLEOTIDE SEQUENCE [LARGE SCALE GENOMIC DNA]</scope>
    <source>
        <strain evidence="3 4">GN2-R2</strain>
    </source>
</reference>
<evidence type="ECO:0000256" key="1">
    <source>
        <dbReference type="SAM" id="SignalP"/>
    </source>
</evidence>
<dbReference type="KEGG" id="mfy:HH212_24550"/>
<name>A0A7Z2ZUU4_9BURK</name>
<evidence type="ECO:0000313" key="4">
    <source>
        <dbReference type="Proteomes" id="UP000502415"/>
    </source>
</evidence>
<organism evidence="3 4">
    <name type="scientific">Massilia forsythiae</name>
    <dbReference type="NCBI Taxonomy" id="2728020"/>
    <lineage>
        <taxon>Bacteria</taxon>
        <taxon>Pseudomonadati</taxon>
        <taxon>Pseudomonadota</taxon>
        <taxon>Betaproteobacteria</taxon>
        <taxon>Burkholderiales</taxon>
        <taxon>Oxalobacteraceae</taxon>
        <taxon>Telluria group</taxon>
        <taxon>Massilia</taxon>
    </lineage>
</organism>
<gene>
    <name evidence="3" type="primary">pepA</name>
    <name evidence="3" type="ORF">HH212_24550</name>
</gene>
<dbReference type="RefSeq" id="WP_170204866.1">
    <property type="nucleotide sequence ID" value="NZ_CP051685.1"/>
</dbReference>
<dbReference type="Pfam" id="PF07589">
    <property type="entry name" value="PEP-CTERM"/>
    <property type="match status" value="1"/>
</dbReference>
<feature type="chain" id="PRO_5031220831" evidence="1">
    <location>
        <begin position="21"/>
        <end position="281"/>
    </location>
</feature>
<keyword evidence="1" id="KW-0732">Signal</keyword>
<dbReference type="Proteomes" id="UP000502415">
    <property type="component" value="Chromosome"/>
</dbReference>
<evidence type="ECO:0000259" key="2">
    <source>
        <dbReference type="Pfam" id="PF07589"/>
    </source>
</evidence>
<dbReference type="InterPro" id="IPR013424">
    <property type="entry name" value="Ice-binding_C"/>
</dbReference>
<feature type="domain" description="Ice-binding protein C-terminal" evidence="2">
    <location>
        <begin position="254"/>
        <end position="277"/>
    </location>
</feature>
<evidence type="ECO:0000313" key="3">
    <source>
        <dbReference type="EMBL" id="QJE02784.1"/>
    </source>
</evidence>
<accession>A0A7Z2ZUU4</accession>
<dbReference type="EMBL" id="CP051685">
    <property type="protein sequence ID" value="QJE02784.1"/>
    <property type="molecule type" value="Genomic_DNA"/>
</dbReference>